<dbReference type="Proteomes" id="UP000245591">
    <property type="component" value="Unassembled WGS sequence"/>
</dbReference>
<keyword evidence="2" id="KW-1185">Reference proteome</keyword>
<protein>
    <submittedName>
        <fullName evidence="1">Uncharacterized protein</fullName>
    </submittedName>
</protein>
<accession>A0A2U1JDJ1</accession>
<dbReference type="AlphaFoldDB" id="A0A2U1JDJ1"/>
<organism evidence="1 2">
    <name type="scientific">Smittium angustum</name>
    <dbReference type="NCBI Taxonomy" id="133377"/>
    <lineage>
        <taxon>Eukaryota</taxon>
        <taxon>Fungi</taxon>
        <taxon>Fungi incertae sedis</taxon>
        <taxon>Zoopagomycota</taxon>
        <taxon>Kickxellomycotina</taxon>
        <taxon>Harpellomycetes</taxon>
        <taxon>Harpellales</taxon>
        <taxon>Legeriomycetaceae</taxon>
        <taxon>Smittium</taxon>
    </lineage>
</organism>
<dbReference type="EMBL" id="MBFU01000035">
    <property type="protein sequence ID" value="PWA03058.1"/>
    <property type="molecule type" value="Genomic_DNA"/>
</dbReference>
<evidence type="ECO:0000313" key="2">
    <source>
        <dbReference type="Proteomes" id="UP000245591"/>
    </source>
</evidence>
<evidence type="ECO:0000313" key="1">
    <source>
        <dbReference type="EMBL" id="PWA03058.1"/>
    </source>
</evidence>
<proteinExistence type="predicted"/>
<gene>
    <name evidence="1" type="ORF">BB558_000776</name>
</gene>
<comment type="caution">
    <text evidence="1">The sequence shown here is derived from an EMBL/GenBank/DDBJ whole genome shotgun (WGS) entry which is preliminary data.</text>
</comment>
<reference evidence="1 2" key="1">
    <citation type="journal article" date="2018" name="MBio">
        <title>Comparative Genomics Reveals the Core Gene Toolbox for the Fungus-Insect Symbiosis.</title>
        <authorList>
            <person name="Wang Y."/>
            <person name="Stata M."/>
            <person name="Wang W."/>
            <person name="Stajich J.E."/>
            <person name="White M.M."/>
            <person name="Moncalvo J.M."/>
        </authorList>
    </citation>
    <scope>NUCLEOTIDE SEQUENCE [LARGE SCALE GENOMIC DNA]</scope>
    <source>
        <strain evidence="1 2">AUS-126-30</strain>
    </source>
</reference>
<sequence length="130" mass="14891">MSHQIRELFDTIQIFCYSSNLKNLLTDHYLSMGEDFSIQTPSSQLLDENFGLPVLDKKKYTDALGLIRQQNLTNVSRIFQEKTCYNLESQSNYVCENISLDNSKQSVFISTILESLRNNNQILAFLDAPG</sequence>
<name>A0A2U1JDJ1_SMIAN</name>